<name>A0A812MXP7_SYMPI</name>
<feature type="non-terminal residue" evidence="1">
    <location>
        <position position="269"/>
    </location>
</feature>
<feature type="non-terminal residue" evidence="1">
    <location>
        <position position="1"/>
    </location>
</feature>
<evidence type="ECO:0000313" key="1">
    <source>
        <dbReference type="EMBL" id="CAE7278669.1"/>
    </source>
</evidence>
<proteinExistence type="predicted"/>
<accession>A0A812MXP7</accession>
<dbReference type="InterPro" id="IPR036866">
    <property type="entry name" value="RibonucZ/Hydroxyglut_hydro"/>
</dbReference>
<organism evidence="1 2">
    <name type="scientific">Symbiodinium pilosum</name>
    <name type="common">Dinoflagellate</name>
    <dbReference type="NCBI Taxonomy" id="2952"/>
    <lineage>
        <taxon>Eukaryota</taxon>
        <taxon>Sar</taxon>
        <taxon>Alveolata</taxon>
        <taxon>Dinophyceae</taxon>
        <taxon>Suessiales</taxon>
        <taxon>Symbiodiniaceae</taxon>
        <taxon>Symbiodinium</taxon>
    </lineage>
</organism>
<sequence>LSEVAEAFHFAKLIDRAYPDYDFPVNLFNTMEGAFYIGFMQSVQVRGTLVERFEVAKHGQLRMVKGGGRSDFVIKNIKTNAAVAEVDAHGNFTGARTLPGEVLTGAGKWDENKLSIAMVIEYGSFRYYEGGDNEANDLLDAVNPTAQVVGPVDVATLNHHGQGVTKTFAELLDPKVAILQAWCSSHPPSRSIQILREEGRGQQREIFATDMFTEKLAELEAQGLAKSFRSVAGHVVVRVHPKQDDKQSYEIFVLDPSSLSVLSRHGFYE</sequence>
<dbReference type="EMBL" id="CAJNIZ010009269">
    <property type="protein sequence ID" value="CAE7278669.1"/>
    <property type="molecule type" value="Genomic_DNA"/>
</dbReference>
<dbReference type="Proteomes" id="UP000649617">
    <property type="component" value="Unassembled WGS sequence"/>
</dbReference>
<dbReference type="Gene3D" id="3.60.15.10">
    <property type="entry name" value="Ribonuclease Z/Hydroxyacylglutathione hydrolase-like"/>
    <property type="match status" value="1"/>
</dbReference>
<keyword evidence="2" id="KW-1185">Reference proteome</keyword>
<protein>
    <submittedName>
        <fullName evidence="1">Uncharacterized protein</fullName>
    </submittedName>
</protein>
<reference evidence="1" key="1">
    <citation type="submission" date="2021-02" db="EMBL/GenBank/DDBJ databases">
        <authorList>
            <person name="Dougan E. K."/>
            <person name="Rhodes N."/>
            <person name="Thang M."/>
            <person name="Chan C."/>
        </authorList>
    </citation>
    <scope>NUCLEOTIDE SEQUENCE</scope>
</reference>
<gene>
    <name evidence="1" type="ORF">SPIL2461_LOCUS6241</name>
</gene>
<dbReference type="OrthoDB" id="4670891at2759"/>
<comment type="caution">
    <text evidence="1">The sequence shown here is derived from an EMBL/GenBank/DDBJ whole genome shotgun (WGS) entry which is preliminary data.</text>
</comment>
<evidence type="ECO:0000313" key="2">
    <source>
        <dbReference type="Proteomes" id="UP000649617"/>
    </source>
</evidence>
<dbReference type="AlphaFoldDB" id="A0A812MXP7"/>